<dbReference type="Gene3D" id="3.40.50.150">
    <property type="entry name" value="Vaccinia Virus protein VP39"/>
    <property type="match status" value="1"/>
</dbReference>
<comment type="similarity">
    <text evidence="4">Belongs to the class I-like SAM-binding methyltransferase superfamily. Cation-dependent O-methyltransferase family.</text>
</comment>
<dbReference type="OrthoDB" id="10251242at2759"/>
<keyword evidence="3" id="KW-0949">S-adenosyl-L-methionine</keyword>
<name>A0A9W3BBF0_BIOGL</name>
<dbReference type="Proteomes" id="UP001165740">
    <property type="component" value="Chromosome 9"/>
</dbReference>
<dbReference type="AlphaFoldDB" id="A0A9W3BBF0"/>
<dbReference type="InterPro" id="IPR029063">
    <property type="entry name" value="SAM-dependent_MTases_sf"/>
</dbReference>
<evidence type="ECO:0000256" key="3">
    <source>
        <dbReference type="ARBA" id="ARBA00022691"/>
    </source>
</evidence>
<dbReference type="GO" id="GO:0032259">
    <property type="term" value="P:methylation"/>
    <property type="evidence" value="ECO:0007669"/>
    <property type="project" value="UniProtKB-KW"/>
</dbReference>
<organism evidence="5 6">
    <name type="scientific">Biomphalaria glabrata</name>
    <name type="common">Bloodfluke planorb</name>
    <name type="synonym">Freshwater snail</name>
    <dbReference type="NCBI Taxonomy" id="6526"/>
    <lineage>
        <taxon>Eukaryota</taxon>
        <taxon>Metazoa</taxon>
        <taxon>Spiralia</taxon>
        <taxon>Lophotrochozoa</taxon>
        <taxon>Mollusca</taxon>
        <taxon>Gastropoda</taxon>
        <taxon>Heterobranchia</taxon>
        <taxon>Euthyneura</taxon>
        <taxon>Panpulmonata</taxon>
        <taxon>Hygrophila</taxon>
        <taxon>Lymnaeoidea</taxon>
        <taxon>Planorbidae</taxon>
        <taxon>Biomphalaria</taxon>
    </lineage>
</organism>
<dbReference type="GeneID" id="106073331"/>
<proteinExistence type="inferred from homology"/>
<sequence length="292" mass="32601">MPRCFKTVQCTVDQCKMSSTRRSMSHYDPAVAQVEKALQLAQSSNVPPELLQTLELACDLIQKRDDYTDSNTSYDSAACRNILEQTLKHDWDAVHRQGKTTWNLRPGMMTGRLEGQFLKSLVSIHKCKKILDIGMFTGYSALSMAEALPADGKLITLDQDIYLKELVEGQFFKQSPHGKKIEIRIGPAINTVKKLTADGEQFDIIFLDAHQGDYVEFLEYIFGQNLLVPGGTLLIDNAFVYGTGYTSNPRGGSANRFTDVLASNPNLHRVLVPLRDGILIVRRKSDVEGTVD</sequence>
<dbReference type="InterPro" id="IPR050362">
    <property type="entry name" value="Cation-dep_OMT"/>
</dbReference>
<dbReference type="GO" id="GO:0008757">
    <property type="term" value="F:S-adenosylmethionine-dependent methyltransferase activity"/>
    <property type="evidence" value="ECO:0007669"/>
    <property type="project" value="TreeGrafter"/>
</dbReference>
<keyword evidence="1" id="KW-0489">Methyltransferase</keyword>
<evidence type="ECO:0000313" key="6">
    <source>
        <dbReference type="RefSeq" id="XP_055896783.1"/>
    </source>
</evidence>
<protein>
    <submittedName>
        <fullName evidence="6">O-methyltransferase MdmC-like isoform X1</fullName>
    </submittedName>
</protein>
<dbReference type="Pfam" id="PF01596">
    <property type="entry name" value="Methyltransf_3"/>
    <property type="match status" value="1"/>
</dbReference>
<gene>
    <name evidence="6" type="primary">LOC106073331</name>
</gene>
<evidence type="ECO:0000256" key="4">
    <source>
        <dbReference type="ARBA" id="ARBA00023453"/>
    </source>
</evidence>
<evidence type="ECO:0000313" key="5">
    <source>
        <dbReference type="Proteomes" id="UP001165740"/>
    </source>
</evidence>
<dbReference type="PROSITE" id="PS51682">
    <property type="entry name" value="SAM_OMT_I"/>
    <property type="match status" value="1"/>
</dbReference>
<evidence type="ECO:0000256" key="1">
    <source>
        <dbReference type="ARBA" id="ARBA00022603"/>
    </source>
</evidence>
<dbReference type="OMA" id="SGHIEGQ"/>
<keyword evidence="2" id="KW-0808">Transferase</keyword>
<dbReference type="InterPro" id="IPR002935">
    <property type="entry name" value="SAM_O-MeTrfase"/>
</dbReference>
<dbReference type="PANTHER" id="PTHR10509:SF14">
    <property type="entry name" value="CAFFEOYL-COA O-METHYLTRANSFERASE 3-RELATED"/>
    <property type="match status" value="1"/>
</dbReference>
<evidence type="ECO:0000256" key="2">
    <source>
        <dbReference type="ARBA" id="ARBA00022679"/>
    </source>
</evidence>
<dbReference type="SUPFAM" id="SSF53335">
    <property type="entry name" value="S-adenosyl-L-methionine-dependent methyltransferases"/>
    <property type="match status" value="1"/>
</dbReference>
<dbReference type="RefSeq" id="XP_055896783.1">
    <property type="nucleotide sequence ID" value="XM_056040808.1"/>
</dbReference>
<keyword evidence="5" id="KW-1185">Reference proteome</keyword>
<dbReference type="PANTHER" id="PTHR10509">
    <property type="entry name" value="O-METHYLTRANSFERASE-RELATED"/>
    <property type="match status" value="1"/>
</dbReference>
<dbReference type="CDD" id="cd02440">
    <property type="entry name" value="AdoMet_MTases"/>
    <property type="match status" value="1"/>
</dbReference>
<accession>A0A9W3BBF0</accession>
<reference evidence="6" key="1">
    <citation type="submission" date="2025-08" db="UniProtKB">
        <authorList>
            <consortium name="RefSeq"/>
        </authorList>
    </citation>
    <scope>IDENTIFICATION</scope>
</reference>
<dbReference type="GO" id="GO:0008171">
    <property type="term" value="F:O-methyltransferase activity"/>
    <property type="evidence" value="ECO:0007669"/>
    <property type="project" value="InterPro"/>
</dbReference>